<accession>A0A8T0ILS7</accession>
<name>A0A8T0ILS7_CERPU</name>
<reference evidence="2" key="1">
    <citation type="submission" date="2020-06" db="EMBL/GenBank/DDBJ databases">
        <title>WGS assembly of Ceratodon purpureus strain R40.</title>
        <authorList>
            <person name="Carey S.B."/>
            <person name="Jenkins J."/>
            <person name="Shu S."/>
            <person name="Lovell J.T."/>
            <person name="Sreedasyam A."/>
            <person name="Maumus F."/>
            <person name="Tiley G.P."/>
            <person name="Fernandez-Pozo N."/>
            <person name="Barry K."/>
            <person name="Chen C."/>
            <person name="Wang M."/>
            <person name="Lipzen A."/>
            <person name="Daum C."/>
            <person name="Saski C.A."/>
            <person name="Payton A.C."/>
            <person name="Mcbreen J.C."/>
            <person name="Conrad R.E."/>
            <person name="Kollar L.M."/>
            <person name="Olsson S."/>
            <person name="Huttunen S."/>
            <person name="Landis J.B."/>
            <person name="Wickett N.J."/>
            <person name="Johnson M.G."/>
            <person name="Rensing S.A."/>
            <person name="Grimwood J."/>
            <person name="Schmutz J."/>
            <person name="Mcdaniel S.F."/>
        </authorList>
    </citation>
    <scope>NUCLEOTIDE SEQUENCE</scope>
    <source>
        <strain evidence="2">R40</strain>
    </source>
</reference>
<dbReference type="EMBL" id="CM026423">
    <property type="protein sequence ID" value="KAG0584212.1"/>
    <property type="molecule type" value="Genomic_DNA"/>
</dbReference>
<protein>
    <submittedName>
        <fullName evidence="2">Uncharacterized protein</fullName>
    </submittedName>
</protein>
<sequence>MGDLCIFAFLRMNFAMCTPEIDHWRILETTVNVLPGLPTLLRLADCEYVANFRAEPKHQPGEDYNAWEGRGESYPKLFRPPAETLLPNEDHRVRCCDDDPIPYHEGSNIMGPGPLLLKKQLPLTARELHVKAMLDVADGHRRSLRRQTIVPLARNSLAAATRKSFRKLSYVPPTVPQDWLAEDKREKKGPPHPPTRTINEFNDFEYNPYL</sequence>
<evidence type="ECO:0000256" key="1">
    <source>
        <dbReference type="SAM" id="MobiDB-lite"/>
    </source>
</evidence>
<evidence type="ECO:0000313" key="3">
    <source>
        <dbReference type="Proteomes" id="UP000822688"/>
    </source>
</evidence>
<comment type="caution">
    <text evidence="2">The sequence shown here is derived from an EMBL/GenBank/DDBJ whole genome shotgun (WGS) entry which is preliminary data.</text>
</comment>
<dbReference type="AlphaFoldDB" id="A0A8T0ILS7"/>
<feature type="region of interest" description="Disordered" evidence="1">
    <location>
        <begin position="181"/>
        <end position="210"/>
    </location>
</feature>
<keyword evidence="3" id="KW-1185">Reference proteome</keyword>
<dbReference type="Proteomes" id="UP000822688">
    <property type="component" value="Chromosome 3"/>
</dbReference>
<organism evidence="2 3">
    <name type="scientific">Ceratodon purpureus</name>
    <name type="common">Fire moss</name>
    <name type="synonym">Dicranum purpureum</name>
    <dbReference type="NCBI Taxonomy" id="3225"/>
    <lineage>
        <taxon>Eukaryota</taxon>
        <taxon>Viridiplantae</taxon>
        <taxon>Streptophyta</taxon>
        <taxon>Embryophyta</taxon>
        <taxon>Bryophyta</taxon>
        <taxon>Bryophytina</taxon>
        <taxon>Bryopsida</taxon>
        <taxon>Dicranidae</taxon>
        <taxon>Pseudoditrichales</taxon>
        <taxon>Ditrichaceae</taxon>
        <taxon>Ceratodon</taxon>
    </lineage>
</organism>
<gene>
    <name evidence="2" type="ORF">KC19_3G193700</name>
</gene>
<evidence type="ECO:0000313" key="2">
    <source>
        <dbReference type="EMBL" id="KAG0584212.1"/>
    </source>
</evidence>
<proteinExistence type="predicted"/>